<feature type="domain" description="DUF6824" evidence="2">
    <location>
        <begin position="379"/>
        <end position="460"/>
    </location>
</feature>
<dbReference type="Proteomes" id="UP001295423">
    <property type="component" value="Unassembled WGS sequence"/>
</dbReference>
<dbReference type="InterPro" id="IPR036865">
    <property type="entry name" value="CRAL-TRIO_dom_sf"/>
</dbReference>
<reference evidence="3" key="1">
    <citation type="submission" date="2023-08" db="EMBL/GenBank/DDBJ databases">
        <authorList>
            <person name="Audoor S."/>
            <person name="Bilcke G."/>
        </authorList>
    </citation>
    <scope>NUCLEOTIDE SEQUENCE</scope>
</reference>
<protein>
    <recommendedName>
        <fullName evidence="2">DUF6824 domain-containing protein</fullName>
    </recommendedName>
</protein>
<accession>A0AAD2FLB2</accession>
<dbReference type="InterPro" id="IPR049227">
    <property type="entry name" value="DUF6824"/>
</dbReference>
<keyword evidence="4" id="KW-1185">Reference proteome</keyword>
<gene>
    <name evidence="3" type="ORF">CYCCA115_LOCUS6841</name>
</gene>
<dbReference type="Gene3D" id="3.40.525.10">
    <property type="entry name" value="CRAL-TRIO lipid binding domain"/>
    <property type="match status" value="1"/>
</dbReference>
<dbReference type="Pfam" id="PF20710">
    <property type="entry name" value="DUF6824"/>
    <property type="match status" value="2"/>
</dbReference>
<feature type="compositionally biased region" description="Acidic residues" evidence="1">
    <location>
        <begin position="1"/>
        <end position="19"/>
    </location>
</feature>
<name>A0AAD2FLB2_9STRA</name>
<proteinExistence type="predicted"/>
<evidence type="ECO:0000256" key="1">
    <source>
        <dbReference type="SAM" id="MobiDB-lite"/>
    </source>
</evidence>
<dbReference type="EMBL" id="CAKOGP040000890">
    <property type="protein sequence ID" value="CAJ1940040.1"/>
    <property type="molecule type" value="Genomic_DNA"/>
</dbReference>
<feature type="region of interest" description="Disordered" evidence="1">
    <location>
        <begin position="59"/>
        <end position="78"/>
    </location>
</feature>
<organism evidence="3 4">
    <name type="scientific">Cylindrotheca closterium</name>
    <dbReference type="NCBI Taxonomy" id="2856"/>
    <lineage>
        <taxon>Eukaryota</taxon>
        <taxon>Sar</taxon>
        <taxon>Stramenopiles</taxon>
        <taxon>Ochrophyta</taxon>
        <taxon>Bacillariophyta</taxon>
        <taxon>Bacillariophyceae</taxon>
        <taxon>Bacillariophycidae</taxon>
        <taxon>Bacillariales</taxon>
        <taxon>Bacillariaceae</taxon>
        <taxon>Cylindrotheca</taxon>
    </lineage>
</organism>
<feature type="compositionally biased region" description="Basic and acidic residues" evidence="1">
    <location>
        <begin position="59"/>
        <end position="70"/>
    </location>
</feature>
<evidence type="ECO:0000313" key="4">
    <source>
        <dbReference type="Proteomes" id="UP001295423"/>
    </source>
</evidence>
<evidence type="ECO:0000259" key="2">
    <source>
        <dbReference type="Pfam" id="PF20710"/>
    </source>
</evidence>
<feature type="domain" description="DUF6824" evidence="2">
    <location>
        <begin position="851"/>
        <end position="931"/>
    </location>
</feature>
<comment type="caution">
    <text evidence="3">The sequence shown here is derived from an EMBL/GenBank/DDBJ whole genome shotgun (WGS) entry which is preliminary data.</text>
</comment>
<feature type="region of interest" description="Disordered" evidence="1">
    <location>
        <begin position="1"/>
        <end position="26"/>
    </location>
</feature>
<dbReference type="AlphaFoldDB" id="A0AAD2FLB2"/>
<sequence length="940" mass="105903">MNEGSDDEVAPVDIGEDTTEPSLRENMSDIAANIDYVDFLGMMPSQLPALNRQMLSMDYDSKSDSSHSDLPDIASVDDGQDDTANILIEDLPESATNIDVVDSAIAQQMMKLSVEEREKAYMDLHGVKIGPVETEEAIDAGLDALKDEINRLQDKDAFNLAWSMNPEYLDLFGEGKLVMEIVQDDLDREAMEAMYCGRGQWLDVKDRAGRHVIVTFFDDQFSTRALLQRAYYNAMTGIRTEDAQIHGFVAIIYALAPRLSAQRDVVKHFNITKFGDGLPARVEAIHFCHCDHIAQELFAVSKAALGSFIKTRTRTHHGTHDEIMSSLTGFGIVPGTIPVAEGCKITNLEAYHQQLVDLRTAERRTQPKRRKISVPFNVDVLFGKGTPCQIHQGNVQLRRLVSHRYKMYDKAVQRGQKNKIAQETVHTVQQNAGMFLRPEGDSWVCVEDKVARQKMNQDLHERALVDNGEGTSTSRSAGMAATIEENNFFSMMSSQLPALNRPLHSVDNDPPNMRPVDDEEDTAKILIDKLPESATNIDVVDSLIANQMMKLSVEEREKAYMDLHAVKSDLIETKEAINAGLDSLNYEIEKLQDKHAYDLAWSMNSKYVENPSFRLAFLRADSFDARKAALRIARHFQVKLDLFGENKLVMEIVQDDLDREAMEAMYCGRGQWLDAKDRAGRRIIVIFFDDQFSTEAMLQRAFYLAMTSIRNEDAQIHGFVGVVFALARRPSQRDTGTVKHFNFTRSADGLPARFESIHFCQYGEIAQELFAVSKSAMPAKIKTRTRTHHGTHDEIMSSLAGFGIAPGSIPVADGCKITNLEAHHQYLVDLRTAERLTQPRRHRINLPSKFDILFGKGTPFQKHPGNVQLRSLVTEQYKIYEKAEKGEKSQISQEIVRAMQQSAGLFLRPDGDAWVCVEDDVARQKVSALFRSVRLRFGEK</sequence>
<evidence type="ECO:0000313" key="3">
    <source>
        <dbReference type="EMBL" id="CAJ1940040.1"/>
    </source>
</evidence>